<dbReference type="EMBL" id="JBHUOS010000010">
    <property type="protein sequence ID" value="MFD2916966.1"/>
    <property type="molecule type" value="Genomic_DNA"/>
</dbReference>
<gene>
    <name evidence="1" type="ORF">ACFS29_15035</name>
</gene>
<evidence type="ECO:0000313" key="1">
    <source>
        <dbReference type="EMBL" id="MFD2916966.1"/>
    </source>
</evidence>
<protein>
    <submittedName>
        <fullName evidence="1">GLPGLI family protein</fullName>
    </submittedName>
</protein>
<evidence type="ECO:0000313" key="2">
    <source>
        <dbReference type="Proteomes" id="UP001597548"/>
    </source>
</evidence>
<name>A0ABW5ZX73_9FLAO</name>
<comment type="caution">
    <text evidence="1">The sequence shown here is derived from an EMBL/GenBank/DDBJ whole genome shotgun (WGS) entry which is preliminary data.</text>
</comment>
<sequence>MNLSKIITIVIVFLSILKVYSQENRVEIEYYQAIINKEITKSDEPKILSDIEYVLQFTNTESSFYNIPKMDSDGYRSNSRYIVKSGASGIFYKNLKTKEKFNTVNLLGKTFLVKNKLSKEKWTLTKETKQIDRYLCYKAYYKLTNPKIPNKSIIITAWYTIDLPFPFGPLGYDSLPGIVLEVNFLDYAFVAKKISFNKEFEITKPEGEIVTNEELMSYFKKNTGVDVNSKLKNDAKNEGRKEN</sequence>
<dbReference type="Pfam" id="PF09697">
    <property type="entry name" value="Porph_ging"/>
    <property type="match status" value="1"/>
</dbReference>
<reference evidence="2" key="1">
    <citation type="journal article" date="2019" name="Int. J. Syst. Evol. Microbiol.">
        <title>The Global Catalogue of Microorganisms (GCM) 10K type strain sequencing project: providing services to taxonomists for standard genome sequencing and annotation.</title>
        <authorList>
            <consortium name="The Broad Institute Genomics Platform"/>
            <consortium name="The Broad Institute Genome Sequencing Center for Infectious Disease"/>
            <person name="Wu L."/>
            <person name="Ma J."/>
        </authorList>
    </citation>
    <scope>NUCLEOTIDE SEQUENCE [LARGE SCALE GENOMIC DNA]</scope>
    <source>
        <strain evidence="2">KCTC 32514</strain>
    </source>
</reference>
<dbReference type="NCBIfam" id="TIGR01200">
    <property type="entry name" value="GLPGLI"/>
    <property type="match status" value="1"/>
</dbReference>
<dbReference type="InterPro" id="IPR005901">
    <property type="entry name" value="GLPGLI"/>
</dbReference>
<organism evidence="1 2">
    <name type="scientific">Psychroserpens luteus</name>
    <dbReference type="NCBI Taxonomy" id="1434066"/>
    <lineage>
        <taxon>Bacteria</taxon>
        <taxon>Pseudomonadati</taxon>
        <taxon>Bacteroidota</taxon>
        <taxon>Flavobacteriia</taxon>
        <taxon>Flavobacteriales</taxon>
        <taxon>Flavobacteriaceae</taxon>
        <taxon>Psychroserpens</taxon>
    </lineage>
</organism>
<accession>A0ABW5ZX73</accession>
<dbReference type="Proteomes" id="UP001597548">
    <property type="component" value="Unassembled WGS sequence"/>
</dbReference>
<keyword evidence="2" id="KW-1185">Reference proteome</keyword>
<proteinExistence type="predicted"/>
<dbReference type="RefSeq" id="WP_194506186.1">
    <property type="nucleotide sequence ID" value="NZ_JADILU010000001.1"/>
</dbReference>